<gene>
    <name evidence="2" type="ORF">BHF68_09045</name>
</gene>
<dbReference type="RefSeq" id="WP_069643803.1">
    <property type="nucleotide sequence ID" value="NZ_MIJE01000032.1"/>
</dbReference>
<reference evidence="2 3" key="1">
    <citation type="submission" date="2016-09" db="EMBL/GenBank/DDBJ databases">
        <title>Draft genome sequence for the type strain of Desulfuribacillus alkaliarsenatis AHT28, an obligately anaerobic, sulfidogenic bacterium isolated from Russian soda lake sediments.</title>
        <authorList>
            <person name="Abin C.A."/>
            <person name="Hollibaugh J.T."/>
        </authorList>
    </citation>
    <scope>NUCLEOTIDE SEQUENCE [LARGE SCALE GENOMIC DNA]</scope>
    <source>
        <strain evidence="2 3">AHT28</strain>
    </source>
</reference>
<dbReference type="STRING" id="766136.BHF68_09045"/>
<comment type="similarity">
    <text evidence="1">Belongs to the ROK (NagC/XylR) family.</text>
</comment>
<dbReference type="InterPro" id="IPR000600">
    <property type="entry name" value="ROK"/>
</dbReference>
<proteinExistence type="inferred from homology"/>
<dbReference type="Gene3D" id="3.30.420.40">
    <property type="match status" value="2"/>
</dbReference>
<dbReference type="OrthoDB" id="9810372at2"/>
<accession>A0A1E5G0D6</accession>
<organism evidence="2 3">
    <name type="scientific">Desulfuribacillus alkaliarsenatis</name>
    <dbReference type="NCBI Taxonomy" id="766136"/>
    <lineage>
        <taxon>Bacteria</taxon>
        <taxon>Bacillati</taxon>
        <taxon>Bacillota</taxon>
        <taxon>Desulfuribacillia</taxon>
        <taxon>Desulfuribacillales</taxon>
        <taxon>Desulfuribacillaceae</taxon>
        <taxon>Desulfuribacillus</taxon>
    </lineage>
</organism>
<keyword evidence="3" id="KW-1185">Reference proteome</keyword>
<evidence type="ECO:0008006" key="4">
    <source>
        <dbReference type="Google" id="ProtNLM"/>
    </source>
</evidence>
<comment type="caution">
    <text evidence="2">The sequence shown here is derived from an EMBL/GenBank/DDBJ whole genome shotgun (WGS) entry which is preliminary data.</text>
</comment>
<name>A0A1E5G0D6_9FIRM</name>
<sequence>MDTLCIGVDIGGSTIKNGLFLSSGQLVYESKLPTPRNGNYQELLDSLANGVKELIMGANVLWSQVSAIGVGVPAFINFREGIILHAPNLSLRNINLQKDLEKIWNKPVFIENDANLAALGETWLGAGNDSKHLMLVTIGTGIGCGIIIDNKIYHGSIGLAGEIGHMTIVHENGRECTCGKTGCLETEVSAKAISIAAGKLATRLKQGVLVDYYKKQGSISSSFVIEQAKLGDIDCLNIIADMGKILGSTLANVATILNPEKILIGGGIASVGNHLIVNIQKGFKQQATPLIYQNTTIELAKLVNRAGITGAAKLALSNTK</sequence>
<dbReference type="InterPro" id="IPR049874">
    <property type="entry name" value="ROK_cs"/>
</dbReference>
<dbReference type="InterPro" id="IPR043129">
    <property type="entry name" value="ATPase_NBD"/>
</dbReference>
<dbReference type="EMBL" id="MIJE01000032">
    <property type="protein sequence ID" value="OEF96297.1"/>
    <property type="molecule type" value="Genomic_DNA"/>
</dbReference>
<dbReference type="Pfam" id="PF00480">
    <property type="entry name" value="ROK"/>
    <property type="match status" value="1"/>
</dbReference>
<evidence type="ECO:0000313" key="3">
    <source>
        <dbReference type="Proteomes" id="UP000094296"/>
    </source>
</evidence>
<dbReference type="Proteomes" id="UP000094296">
    <property type="component" value="Unassembled WGS sequence"/>
</dbReference>
<protein>
    <recommendedName>
        <fullName evidence="4">Glucokinase</fullName>
    </recommendedName>
</protein>
<dbReference type="SUPFAM" id="SSF53067">
    <property type="entry name" value="Actin-like ATPase domain"/>
    <property type="match status" value="1"/>
</dbReference>
<dbReference type="PANTHER" id="PTHR18964:SF149">
    <property type="entry name" value="BIFUNCTIONAL UDP-N-ACETYLGLUCOSAMINE 2-EPIMERASE_N-ACETYLMANNOSAMINE KINASE"/>
    <property type="match status" value="1"/>
</dbReference>
<dbReference type="PANTHER" id="PTHR18964">
    <property type="entry name" value="ROK (REPRESSOR, ORF, KINASE) FAMILY"/>
    <property type="match status" value="1"/>
</dbReference>
<evidence type="ECO:0000313" key="2">
    <source>
        <dbReference type="EMBL" id="OEF96297.1"/>
    </source>
</evidence>
<dbReference type="PROSITE" id="PS01125">
    <property type="entry name" value="ROK"/>
    <property type="match status" value="1"/>
</dbReference>
<evidence type="ECO:0000256" key="1">
    <source>
        <dbReference type="ARBA" id="ARBA00006479"/>
    </source>
</evidence>
<dbReference type="AlphaFoldDB" id="A0A1E5G0D6"/>